<evidence type="ECO:0000313" key="2">
    <source>
        <dbReference type="EMBL" id="KAJ8451221.1"/>
    </source>
</evidence>
<dbReference type="AlphaFoldDB" id="A0A9Q1KYP9"/>
<sequence>MAQKHLKELLKEDQEPFHLKDYIAERQRQCQQLKKQPQRTQIQLKKPKPMSKSNTFSCKNACFFSLQDSPDLRKSPLFEFASKSPNRVFLHVPPKTASLLLEAAVRIQTPKTQNKNSGFGLFGSMLKRLTHRSRANKLKGDRTGEKKTGENRGSVVLVGVKEKEASVSVAPCSSCSSSTCNGRQSSLDLESSSSGRSFEEEDDGFEFANVVRENGGVCLSPLSPFRFALHRSPSPDGRSPFSSPAKSPVRRKTEDNMNYEQQNSVKLEEEEDEEDKEQNSPVSVLDAPFEDDYYDGHEDEDGYGLE</sequence>
<feature type="region of interest" description="Disordered" evidence="1">
    <location>
        <begin position="172"/>
        <end position="200"/>
    </location>
</feature>
<name>A0A9Q1KYP9_9CARY</name>
<gene>
    <name evidence="2" type="ORF">Cgig2_013993</name>
</gene>
<dbReference type="OrthoDB" id="1918879at2759"/>
<dbReference type="PANTHER" id="PTHR33623:SF5">
    <property type="entry name" value="HISTONE-LYSINE N-METHYLTRANSFERASE SETD1B-LIKE PROTEIN"/>
    <property type="match status" value="1"/>
</dbReference>
<dbReference type="Proteomes" id="UP001153076">
    <property type="component" value="Unassembled WGS sequence"/>
</dbReference>
<protein>
    <submittedName>
        <fullName evidence="2">Uncharacterized protein</fullName>
    </submittedName>
</protein>
<keyword evidence="3" id="KW-1185">Reference proteome</keyword>
<feature type="compositionally biased region" description="Low complexity" evidence="1">
    <location>
        <begin position="185"/>
        <end position="196"/>
    </location>
</feature>
<feature type="compositionally biased region" description="Acidic residues" evidence="1">
    <location>
        <begin position="288"/>
        <end position="306"/>
    </location>
</feature>
<proteinExistence type="predicted"/>
<feature type="region of interest" description="Disordered" evidence="1">
    <location>
        <begin position="132"/>
        <end position="153"/>
    </location>
</feature>
<feature type="region of interest" description="Disordered" evidence="1">
    <location>
        <begin position="230"/>
        <end position="306"/>
    </location>
</feature>
<feature type="compositionally biased region" description="Polar residues" evidence="1">
    <location>
        <begin position="256"/>
        <end position="265"/>
    </location>
</feature>
<dbReference type="EMBL" id="JAKOGI010000010">
    <property type="protein sequence ID" value="KAJ8451221.1"/>
    <property type="molecule type" value="Genomic_DNA"/>
</dbReference>
<evidence type="ECO:0000313" key="3">
    <source>
        <dbReference type="Proteomes" id="UP001153076"/>
    </source>
</evidence>
<accession>A0A9Q1KYP9</accession>
<feature type="compositionally biased region" description="Basic and acidic residues" evidence="1">
    <location>
        <begin position="138"/>
        <end position="150"/>
    </location>
</feature>
<dbReference type="PANTHER" id="PTHR33623">
    <property type="entry name" value="OS04G0572500 PROTEIN"/>
    <property type="match status" value="1"/>
</dbReference>
<reference evidence="2" key="1">
    <citation type="submission" date="2022-04" db="EMBL/GenBank/DDBJ databases">
        <title>Carnegiea gigantea Genome sequencing and assembly v2.</title>
        <authorList>
            <person name="Copetti D."/>
            <person name="Sanderson M.J."/>
            <person name="Burquez A."/>
            <person name="Wojciechowski M.F."/>
        </authorList>
    </citation>
    <scope>NUCLEOTIDE SEQUENCE</scope>
    <source>
        <strain evidence="2">SGP5-SGP5p</strain>
        <tissue evidence="2">Aerial part</tissue>
    </source>
</reference>
<organism evidence="2 3">
    <name type="scientific">Carnegiea gigantea</name>
    <dbReference type="NCBI Taxonomy" id="171969"/>
    <lineage>
        <taxon>Eukaryota</taxon>
        <taxon>Viridiplantae</taxon>
        <taxon>Streptophyta</taxon>
        <taxon>Embryophyta</taxon>
        <taxon>Tracheophyta</taxon>
        <taxon>Spermatophyta</taxon>
        <taxon>Magnoliopsida</taxon>
        <taxon>eudicotyledons</taxon>
        <taxon>Gunneridae</taxon>
        <taxon>Pentapetalae</taxon>
        <taxon>Caryophyllales</taxon>
        <taxon>Cactineae</taxon>
        <taxon>Cactaceae</taxon>
        <taxon>Cactoideae</taxon>
        <taxon>Echinocereeae</taxon>
        <taxon>Carnegiea</taxon>
    </lineage>
</organism>
<comment type="caution">
    <text evidence="2">The sequence shown here is derived from an EMBL/GenBank/DDBJ whole genome shotgun (WGS) entry which is preliminary data.</text>
</comment>
<evidence type="ECO:0000256" key="1">
    <source>
        <dbReference type="SAM" id="MobiDB-lite"/>
    </source>
</evidence>